<accession>K1XWI1</accession>
<dbReference type="AlphaFoldDB" id="K1XWI1"/>
<organism evidence="1">
    <name type="scientific">uncultured bacterium</name>
    <name type="common">gcode 4</name>
    <dbReference type="NCBI Taxonomy" id="1234023"/>
    <lineage>
        <taxon>Bacteria</taxon>
        <taxon>environmental samples</taxon>
    </lineage>
</organism>
<reference evidence="1" key="1">
    <citation type="journal article" date="2012" name="Science">
        <title>Fermentation, hydrogen, and sulfur metabolism in multiple uncultivated bacterial phyla.</title>
        <authorList>
            <person name="Wrighton K.C."/>
            <person name="Thomas B.C."/>
            <person name="Sharon I."/>
            <person name="Miller C.S."/>
            <person name="Castelle C.J."/>
            <person name="VerBerkmoes N.C."/>
            <person name="Wilkins M.J."/>
            <person name="Hettich R.L."/>
            <person name="Lipton M.S."/>
            <person name="Williams K.H."/>
            <person name="Long P.E."/>
            <person name="Banfield J.F."/>
        </authorList>
    </citation>
    <scope>NUCLEOTIDE SEQUENCE [LARGE SCALE GENOMIC DNA]</scope>
</reference>
<name>K1XWI1_9BACT</name>
<comment type="caution">
    <text evidence="1">The sequence shown here is derived from an EMBL/GenBank/DDBJ whole genome shotgun (WGS) entry which is preliminary data.</text>
</comment>
<proteinExistence type="predicted"/>
<sequence>MSSFIRKFFFSLVILAVSASLFSTTFANDILDVLDSRATTQDLNIRWDAKSGVSRTGYLEDLKGTFGGYFFGGNVTGERWAQYLLITIARDAKNLAIFVAVIYLFILVLKLFFSEANEETIKKWRLGIVWTSIGIVIMQISYVFISTLFDRTVDGYTASIFLENIIYPFVRMIEVLASFAFLAMAFFAFFQIITGGWDEEKAKKGKQTIIVALIGFILLKVPRVLVESIYGRAECTERILGICRMTITNPNLSSTVKIMTTFINYINGFIGLVTVLLIIYAGFLVVTGAGDEEKVKKAKSIIVYAVIGIFLLVVSYILFNFFVLKG</sequence>
<dbReference type="InterPro" id="IPR043993">
    <property type="entry name" value="T4SS_pilin"/>
</dbReference>
<dbReference type="EMBL" id="AMFJ01034450">
    <property type="protein sequence ID" value="EKD29301.1"/>
    <property type="molecule type" value="Genomic_DNA"/>
</dbReference>
<gene>
    <name evidence="1" type="ORF">ACD_78C00450G0002</name>
</gene>
<protein>
    <submittedName>
        <fullName evidence="1">Uncharacterized protein</fullName>
    </submittedName>
</protein>
<dbReference type="Pfam" id="PF18895">
    <property type="entry name" value="T4SS_pilin"/>
    <property type="match status" value="1"/>
</dbReference>
<evidence type="ECO:0000313" key="1">
    <source>
        <dbReference type="EMBL" id="EKD29301.1"/>
    </source>
</evidence>